<evidence type="ECO:0008006" key="5">
    <source>
        <dbReference type="Google" id="ProtNLM"/>
    </source>
</evidence>
<dbReference type="FunFam" id="1.25.40.10:FF:000344">
    <property type="entry name" value="Pentatricopeptide repeat-containing protein"/>
    <property type="match status" value="1"/>
</dbReference>
<feature type="repeat" description="PPR" evidence="2">
    <location>
        <begin position="172"/>
        <end position="206"/>
    </location>
</feature>
<dbReference type="Pfam" id="PF13041">
    <property type="entry name" value="PPR_2"/>
    <property type="match status" value="3"/>
</dbReference>
<name>A0A484M1B6_9ASTE</name>
<dbReference type="Gene3D" id="1.25.40.10">
    <property type="entry name" value="Tetratricopeptide repeat domain"/>
    <property type="match status" value="3"/>
</dbReference>
<dbReference type="PROSITE" id="PS51375">
    <property type="entry name" value="PPR"/>
    <property type="match status" value="4"/>
</dbReference>
<sequence>MNWSVNHLSTLLQNCMKLRLLQQCKQIHAIMLTSCLDMNVLALNSKLVGVYASCGDLVSAEFIFQRTHNPNIFAFNWMISALTFNGYPKKAIGYLSLLLESGTIMNNYTISIILKACLGLKDLRKGKGVHCMLYRLGFQVDLPIGNALLDMYGKLRNMHYARSLFNAMSMRDVATWTSMLYGYSSMGNIEECLNLFERMRHGGLKPNEFTWNVIISACSRRGDSDAAFLLLSKMSKEGLECDLVTWNAMISGFVQSHRYDAAFALFQEMLAAGQNPNETTFTSLLTVCGVIGAVKIGKEIHGSIYRTRININAFVSSALVDMYAKCGSVNDSWNAFITAPVKNSASWNSLIGCYGKHGMVDHAIKLFEKMQYEGIQATELTFTSLLSACSHNGLVKKGLEIFRSMDVLYGIPAKKEHYACIVDLLCRFGWMDEAYNTIIQMPIEVTESILGSFFNGCKVHERKDLVEMLSTKIPKMELRVPGSTVTLSNVYAAQGEWEKVETMRKLMKYKSFNRIPGSSWVSGVEDKSKG</sequence>
<keyword evidence="4" id="KW-1185">Reference proteome</keyword>
<dbReference type="PANTHER" id="PTHR47926">
    <property type="entry name" value="PENTATRICOPEPTIDE REPEAT-CONTAINING PROTEIN"/>
    <property type="match status" value="1"/>
</dbReference>
<dbReference type="InterPro" id="IPR046960">
    <property type="entry name" value="PPR_At4g14850-like_plant"/>
</dbReference>
<dbReference type="EMBL" id="OOIL02002358">
    <property type="protein sequence ID" value="VFQ82389.1"/>
    <property type="molecule type" value="Genomic_DNA"/>
</dbReference>
<evidence type="ECO:0000256" key="2">
    <source>
        <dbReference type="PROSITE-ProRule" id="PRU00708"/>
    </source>
</evidence>
<feature type="repeat" description="PPR" evidence="2">
    <location>
        <begin position="242"/>
        <end position="276"/>
    </location>
</feature>
<dbReference type="Proteomes" id="UP000595140">
    <property type="component" value="Unassembled WGS sequence"/>
</dbReference>
<dbReference type="OrthoDB" id="185373at2759"/>
<dbReference type="Pfam" id="PF20431">
    <property type="entry name" value="E_motif"/>
    <property type="match status" value="1"/>
</dbReference>
<proteinExistence type="predicted"/>
<feature type="repeat" description="PPR" evidence="2">
    <location>
        <begin position="207"/>
        <end position="241"/>
    </location>
</feature>
<dbReference type="AlphaFoldDB" id="A0A484M1B6"/>
<dbReference type="NCBIfam" id="TIGR00756">
    <property type="entry name" value="PPR"/>
    <property type="match status" value="5"/>
</dbReference>
<dbReference type="InterPro" id="IPR046848">
    <property type="entry name" value="E_motif"/>
</dbReference>
<dbReference type="GO" id="GO:0009451">
    <property type="term" value="P:RNA modification"/>
    <property type="evidence" value="ECO:0007669"/>
    <property type="project" value="InterPro"/>
</dbReference>
<dbReference type="FunFam" id="1.25.40.10:FF:000090">
    <property type="entry name" value="Pentatricopeptide repeat-containing protein, chloroplastic"/>
    <property type="match status" value="1"/>
</dbReference>
<organism evidence="3 4">
    <name type="scientific">Cuscuta campestris</name>
    <dbReference type="NCBI Taxonomy" id="132261"/>
    <lineage>
        <taxon>Eukaryota</taxon>
        <taxon>Viridiplantae</taxon>
        <taxon>Streptophyta</taxon>
        <taxon>Embryophyta</taxon>
        <taxon>Tracheophyta</taxon>
        <taxon>Spermatophyta</taxon>
        <taxon>Magnoliopsida</taxon>
        <taxon>eudicotyledons</taxon>
        <taxon>Gunneridae</taxon>
        <taxon>Pentapetalae</taxon>
        <taxon>asterids</taxon>
        <taxon>lamiids</taxon>
        <taxon>Solanales</taxon>
        <taxon>Convolvulaceae</taxon>
        <taxon>Cuscuteae</taxon>
        <taxon>Cuscuta</taxon>
        <taxon>Cuscuta subgen. Grammica</taxon>
        <taxon>Cuscuta sect. Cleistogrammica</taxon>
    </lineage>
</organism>
<reference evidence="3 4" key="1">
    <citation type="submission" date="2018-04" db="EMBL/GenBank/DDBJ databases">
        <authorList>
            <person name="Vogel A."/>
        </authorList>
    </citation>
    <scope>NUCLEOTIDE SEQUENCE [LARGE SCALE GENOMIC DNA]</scope>
</reference>
<gene>
    <name evidence="3" type="ORF">CCAM_LOCUS24165</name>
</gene>
<evidence type="ECO:0000313" key="3">
    <source>
        <dbReference type="EMBL" id="VFQ82389.1"/>
    </source>
</evidence>
<dbReference type="PANTHER" id="PTHR47926:SF453">
    <property type="entry name" value="PENTATRICOPEPTIDE REPEAT (PPR) SUPERFAMILY PROTEIN"/>
    <property type="match status" value="1"/>
</dbReference>
<protein>
    <recommendedName>
        <fullName evidence="5">Pentacotripeptide-repeat region of PRORP domain-containing protein</fullName>
    </recommendedName>
</protein>
<dbReference type="Pfam" id="PF01535">
    <property type="entry name" value="PPR"/>
    <property type="match status" value="1"/>
</dbReference>
<evidence type="ECO:0000256" key="1">
    <source>
        <dbReference type="ARBA" id="ARBA00022737"/>
    </source>
</evidence>
<keyword evidence="1" id="KW-0677">Repeat</keyword>
<dbReference type="GO" id="GO:0003723">
    <property type="term" value="F:RNA binding"/>
    <property type="evidence" value="ECO:0007669"/>
    <property type="project" value="InterPro"/>
</dbReference>
<evidence type="ECO:0000313" key="4">
    <source>
        <dbReference type="Proteomes" id="UP000595140"/>
    </source>
</evidence>
<accession>A0A484M1B6</accession>
<dbReference type="InterPro" id="IPR002885">
    <property type="entry name" value="PPR_rpt"/>
</dbReference>
<feature type="repeat" description="PPR" evidence="2">
    <location>
        <begin position="343"/>
        <end position="377"/>
    </location>
</feature>
<dbReference type="InterPro" id="IPR011990">
    <property type="entry name" value="TPR-like_helical_dom_sf"/>
</dbReference>